<evidence type="ECO:0000313" key="3">
    <source>
        <dbReference type="Proteomes" id="UP001576774"/>
    </source>
</evidence>
<evidence type="ECO:0000313" key="2">
    <source>
        <dbReference type="EMBL" id="MFB2882203.1"/>
    </source>
</evidence>
<reference evidence="2 3" key="1">
    <citation type="submission" date="2024-09" db="EMBL/GenBank/DDBJ databases">
        <title>Floridaenema gen nov. (Aerosakkonemataceae, Aerosakkonematales ord. nov., Cyanobacteria) from benthic tropical and subtropical fresh waters, with the description of four new species.</title>
        <authorList>
            <person name="Moretto J.A."/>
            <person name="Berthold D.E."/>
            <person name="Lefler F.W."/>
            <person name="Huang I.-S."/>
            <person name="Laughinghouse H. IV."/>
        </authorList>
    </citation>
    <scope>NUCLEOTIDE SEQUENCE [LARGE SCALE GENOMIC DNA]</scope>
    <source>
        <strain evidence="2 3">BLCC-F46</strain>
    </source>
</reference>
<organism evidence="2 3">
    <name type="scientific">Floridaenema aerugineum BLCC-F46</name>
    <dbReference type="NCBI Taxonomy" id="3153654"/>
    <lineage>
        <taxon>Bacteria</taxon>
        <taxon>Bacillati</taxon>
        <taxon>Cyanobacteriota</taxon>
        <taxon>Cyanophyceae</taxon>
        <taxon>Oscillatoriophycideae</taxon>
        <taxon>Aerosakkonematales</taxon>
        <taxon>Aerosakkonemataceae</taxon>
        <taxon>Floridanema</taxon>
        <taxon>Floridanema aerugineum</taxon>
    </lineage>
</organism>
<dbReference type="PANTHER" id="PTHR30024">
    <property type="entry name" value="ALIPHATIC SULFONATES-BINDING PROTEIN-RELATED"/>
    <property type="match status" value="1"/>
</dbReference>
<evidence type="ECO:0000256" key="1">
    <source>
        <dbReference type="SAM" id="SignalP"/>
    </source>
</evidence>
<comment type="caution">
    <text evidence="2">The sequence shown here is derived from an EMBL/GenBank/DDBJ whole genome shotgun (WGS) entry which is preliminary data.</text>
</comment>
<keyword evidence="3" id="KW-1185">Reference proteome</keyword>
<name>A0ABV4XHC1_9CYAN</name>
<keyword evidence="1" id="KW-0732">Signal</keyword>
<protein>
    <submittedName>
        <fullName evidence="2">PhnD/SsuA/transferrin family substrate-binding protein</fullName>
    </submittedName>
</protein>
<accession>A0ABV4XHC1</accession>
<dbReference type="PANTHER" id="PTHR30024:SF17">
    <property type="entry name" value="SOLUTE-BINDING PROTEIN FAMILY 3_N-TERMINAL DOMAIN-CONTAINING PROTEIN"/>
    <property type="match status" value="1"/>
</dbReference>
<sequence length="291" mass="31916">MKRRNFFWFSLLFLANCTAATSKGNNTKITSEKLRFSVTDTLTLEDLQRDYGALRTALEEILEKKVEFVPLGSYTAAAAALQLDQVDFVLTGPSEYVVMRARTNAVPVIALTRPNYYTVISVSANSGIKSVAELKGKKVAMWEVGSTSGHLGPTKMLMDAGLDPKSDVKILLLKGDGLPALRKGNVDAWGGSAVKYEKFLQDQGLSEKDLPLIAKGPLLPDDLFVANSKFDDNFIKDISSKLLANQDKLLTSLLSVEEGKYKGSRLISTVDSNYDMIREVYQAIGQGSFVQ</sequence>
<feature type="signal peptide" evidence="1">
    <location>
        <begin position="1"/>
        <end position="19"/>
    </location>
</feature>
<dbReference type="Pfam" id="PF12974">
    <property type="entry name" value="Phosphonate-bd"/>
    <property type="match status" value="1"/>
</dbReference>
<dbReference type="SUPFAM" id="SSF53850">
    <property type="entry name" value="Periplasmic binding protein-like II"/>
    <property type="match status" value="1"/>
</dbReference>
<dbReference type="EMBL" id="JBHFNQ010000260">
    <property type="protein sequence ID" value="MFB2882203.1"/>
    <property type="molecule type" value="Genomic_DNA"/>
</dbReference>
<proteinExistence type="predicted"/>
<dbReference type="RefSeq" id="WP_413275160.1">
    <property type="nucleotide sequence ID" value="NZ_JBHFNQ010000260.1"/>
</dbReference>
<dbReference type="Proteomes" id="UP001576774">
    <property type="component" value="Unassembled WGS sequence"/>
</dbReference>
<feature type="chain" id="PRO_5045965351" evidence="1">
    <location>
        <begin position="20"/>
        <end position="291"/>
    </location>
</feature>
<gene>
    <name evidence="2" type="ORF">ACE1CC_35600</name>
</gene>
<dbReference type="Gene3D" id="3.40.190.10">
    <property type="entry name" value="Periplasmic binding protein-like II"/>
    <property type="match status" value="2"/>
</dbReference>